<protein>
    <submittedName>
        <fullName evidence="3">DUF4143 domain-containing protein</fullName>
    </submittedName>
</protein>
<name>A0A9D2DLC1_9ACTN</name>
<dbReference type="SUPFAM" id="SSF52540">
    <property type="entry name" value="P-loop containing nucleoside triphosphate hydrolases"/>
    <property type="match status" value="1"/>
</dbReference>
<dbReference type="EMBL" id="DXBZ01000163">
    <property type="protein sequence ID" value="HIZ19077.1"/>
    <property type="molecule type" value="Genomic_DNA"/>
</dbReference>
<reference evidence="3" key="2">
    <citation type="submission" date="2021-04" db="EMBL/GenBank/DDBJ databases">
        <authorList>
            <person name="Gilroy R."/>
        </authorList>
    </citation>
    <scope>NUCLEOTIDE SEQUENCE</scope>
    <source>
        <strain evidence="3">ChiHecolR3B27-1887</strain>
    </source>
</reference>
<evidence type="ECO:0000259" key="1">
    <source>
        <dbReference type="Pfam" id="PF13173"/>
    </source>
</evidence>
<dbReference type="PANTHER" id="PTHR43566:SF2">
    <property type="entry name" value="DUF4143 DOMAIN-CONTAINING PROTEIN"/>
    <property type="match status" value="1"/>
</dbReference>
<evidence type="ECO:0000259" key="2">
    <source>
        <dbReference type="Pfam" id="PF13635"/>
    </source>
</evidence>
<feature type="domain" description="DUF4143" evidence="2">
    <location>
        <begin position="203"/>
        <end position="367"/>
    </location>
</feature>
<dbReference type="InterPro" id="IPR041682">
    <property type="entry name" value="AAA_14"/>
</dbReference>
<evidence type="ECO:0000313" key="4">
    <source>
        <dbReference type="Proteomes" id="UP000824029"/>
    </source>
</evidence>
<dbReference type="PANTHER" id="PTHR43566">
    <property type="entry name" value="CONSERVED PROTEIN"/>
    <property type="match status" value="1"/>
</dbReference>
<sequence length="425" mass="46843">MQTYRKRVFDKILQNHLEAKGAVLIEGAKWCGKTTTAEQIARSVVYMQNPATRDQNTQLARIAPQRLLEGDVPHLIDEWQVAPQLWDAVRFEVDRRDEFGQFILTGSSVPASLDEAQHFGTGRIARITMRPMTLGESGDSSCAVSMGALFKGEKLRVERSSGSDIEELAYLVCRGGWPKAVDQQKRDVALQQAFDYVDAVCEVDISRVDGVRRDPYLTRALLRSYARSVSSETTLGAMRADLGESGAYLGESAFGGYVEALRKLFVIDDLSAWNPNLRSKTAIRTSPTRHFADPSIATAALGAGPEDLIGDLRTFGLVFEDLVVRDLRTYAEALHGTVLHYRDKSGLECDAVVYLRNGAYGLIEVKLGGADAIEEGAKNLLKLSQRIDVDTMRAPAFLMVVTGTGEFSYPREDGVYVVPIRALTV</sequence>
<feature type="domain" description="AAA" evidence="1">
    <location>
        <begin position="21"/>
        <end position="136"/>
    </location>
</feature>
<proteinExistence type="predicted"/>
<dbReference type="Pfam" id="PF13173">
    <property type="entry name" value="AAA_14"/>
    <property type="match status" value="1"/>
</dbReference>
<dbReference type="InterPro" id="IPR025420">
    <property type="entry name" value="DUF4143"/>
</dbReference>
<dbReference type="Proteomes" id="UP000824029">
    <property type="component" value="Unassembled WGS sequence"/>
</dbReference>
<evidence type="ECO:0000313" key="3">
    <source>
        <dbReference type="EMBL" id="HIZ19077.1"/>
    </source>
</evidence>
<accession>A0A9D2DLC1</accession>
<gene>
    <name evidence="3" type="ORF">IAA22_08230</name>
</gene>
<dbReference type="AlphaFoldDB" id="A0A9D2DLC1"/>
<comment type="caution">
    <text evidence="3">The sequence shown here is derived from an EMBL/GenBank/DDBJ whole genome shotgun (WGS) entry which is preliminary data.</text>
</comment>
<organism evidence="3 4">
    <name type="scientific">Candidatus Olsenella stercoravium</name>
    <dbReference type="NCBI Taxonomy" id="2838713"/>
    <lineage>
        <taxon>Bacteria</taxon>
        <taxon>Bacillati</taxon>
        <taxon>Actinomycetota</taxon>
        <taxon>Coriobacteriia</taxon>
        <taxon>Coriobacteriales</taxon>
        <taxon>Atopobiaceae</taxon>
        <taxon>Olsenella</taxon>
    </lineage>
</organism>
<dbReference type="InterPro" id="IPR027417">
    <property type="entry name" value="P-loop_NTPase"/>
</dbReference>
<dbReference type="Pfam" id="PF13635">
    <property type="entry name" value="DUF4143"/>
    <property type="match status" value="1"/>
</dbReference>
<reference evidence="3" key="1">
    <citation type="journal article" date="2021" name="PeerJ">
        <title>Extensive microbial diversity within the chicken gut microbiome revealed by metagenomics and culture.</title>
        <authorList>
            <person name="Gilroy R."/>
            <person name="Ravi A."/>
            <person name="Getino M."/>
            <person name="Pursley I."/>
            <person name="Horton D.L."/>
            <person name="Alikhan N.F."/>
            <person name="Baker D."/>
            <person name="Gharbi K."/>
            <person name="Hall N."/>
            <person name="Watson M."/>
            <person name="Adriaenssens E.M."/>
            <person name="Foster-Nyarko E."/>
            <person name="Jarju S."/>
            <person name="Secka A."/>
            <person name="Antonio M."/>
            <person name="Oren A."/>
            <person name="Chaudhuri R.R."/>
            <person name="La Ragione R."/>
            <person name="Hildebrand F."/>
            <person name="Pallen M.J."/>
        </authorList>
    </citation>
    <scope>NUCLEOTIDE SEQUENCE</scope>
    <source>
        <strain evidence="3">ChiHecolR3B27-1887</strain>
    </source>
</reference>